<dbReference type="eggNOG" id="ENOG502RHP9">
    <property type="taxonomic scope" value="Eukaryota"/>
</dbReference>
<evidence type="ECO:0000256" key="2">
    <source>
        <dbReference type="SAM" id="SignalP"/>
    </source>
</evidence>
<gene>
    <name evidence="3" type="ORF">MAPG_12022</name>
</gene>
<dbReference type="Proteomes" id="UP000011715">
    <property type="component" value="Unassembled WGS sequence"/>
</dbReference>
<dbReference type="OrthoDB" id="5406607at2759"/>
<dbReference type="EnsemblFungi" id="MAPG_12022T0">
    <property type="protein sequence ID" value="MAPG_12022T0"/>
    <property type="gene ID" value="MAPG_12022"/>
</dbReference>
<feature type="signal peptide" evidence="2">
    <location>
        <begin position="1"/>
        <end position="25"/>
    </location>
</feature>
<accession>A0A0C4EGP2</accession>
<evidence type="ECO:0000313" key="4">
    <source>
        <dbReference type="EnsemblFungi" id="MAPG_12022T0"/>
    </source>
</evidence>
<keyword evidence="2" id="KW-0732">Signal</keyword>
<dbReference type="EMBL" id="GL877088">
    <property type="protein sequence ID" value="KLU93081.1"/>
    <property type="molecule type" value="Genomic_DNA"/>
</dbReference>
<evidence type="ECO:0000313" key="5">
    <source>
        <dbReference type="Proteomes" id="UP000011715"/>
    </source>
</evidence>
<feature type="chain" id="PRO_5009386080" evidence="2">
    <location>
        <begin position="26"/>
        <end position="296"/>
    </location>
</feature>
<reference evidence="4" key="4">
    <citation type="journal article" date="2015" name="G3 (Bethesda)">
        <title>Genome sequences of three phytopathogenic species of the Magnaporthaceae family of fungi.</title>
        <authorList>
            <person name="Okagaki L.H."/>
            <person name="Nunes C.C."/>
            <person name="Sailsbery J."/>
            <person name="Clay B."/>
            <person name="Brown D."/>
            <person name="John T."/>
            <person name="Oh Y."/>
            <person name="Young N."/>
            <person name="Fitzgerald M."/>
            <person name="Haas B.J."/>
            <person name="Zeng Q."/>
            <person name="Young S."/>
            <person name="Adiconis X."/>
            <person name="Fan L."/>
            <person name="Levin J.Z."/>
            <person name="Mitchell T.K."/>
            <person name="Okubara P.A."/>
            <person name="Farman M.L."/>
            <person name="Kohn L.M."/>
            <person name="Birren B."/>
            <person name="Ma L.-J."/>
            <person name="Dean R.A."/>
        </authorList>
    </citation>
    <scope>NUCLEOTIDE SEQUENCE</scope>
    <source>
        <strain evidence="4">ATCC 64411 / 73-15</strain>
    </source>
</reference>
<organism evidence="4 5">
    <name type="scientific">Magnaporthiopsis poae (strain ATCC 64411 / 73-15)</name>
    <name type="common">Kentucky bluegrass fungus</name>
    <name type="synonym">Magnaporthe poae</name>
    <dbReference type="NCBI Taxonomy" id="644358"/>
    <lineage>
        <taxon>Eukaryota</taxon>
        <taxon>Fungi</taxon>
        <taxon>Dikarya</taxon>
        <taxon>Ascomycota</taxon>
        <taxon>Pezizomycotina</taxon>
        <taxon>Sordariomycetes</taxon>
        <taxon>Sordariomycetidae</taxon>
        <taxon>Magnaporthales</taxon>
        <taxon>Magnaporthaceae</taxon>
        <taxon>Magnaporthiopsis</taxon>
    </lineage>
</organism>
<feature type="region of interest" description="Disordered" evidence="1">
    <location>
        <begin position="268"/>
        <end position="296"/>
    </location>
</feature>
<dbReference type="VEuPathDB" id="FungiDB:MAPG_12022"/>
<keyword evidence="5" id="KW-1185">Reference proteome</keyword>
<reference evidence="4" key="5">
    <citation type="submission" date="2015-06" db="UniProtKB">
        <authorList>
            <consortium name="EnsemblFungi"/>
        </authorList>
    </citation>
    <scope>IDENTIFICATION</scope>
    <source>
        <strain evidence="4">ATCC 64411</strain>
    </source>
</reference>
<name>A0A0C4EGP2_MAGP6</name>
<dbReference type="EMBL" id="ADBL01003023">
    <property type="status" value="NOT_ANNOTATED_CDS"/>
    <property type="molecule type" value="Genomic_DNA"/>
</dbReference>
<reference evidence="3" key="3">
    <citation type="submission" date="2011-03" db="EMBL/GenBank/DDBJ databases">
        <title>Annotation of Magnaporthe poae ATCC 64411.</title>
        <authorList>
            <person name="Ma L.-J."/>
            <person name="Dead R."/>
            <person name="Young S.K."/>
            <person name="Zeng Q."/>
            <person name="Gargeya S."/>
            <person name="Fitzgerald M."/>
            <person name="Haas B."/>
            <person name="Abouelleil A."/>
            <person name="Alvarado L."/>
            <person name="Arachchi H.M."/>
            <person name="Berlin A."/>
            <person name="Brown A."/>
            <person name="Chapman S.B."/>
            <person name="Chen Z."/>
            <person name="Dunbar C."/>
            <person name="Freedman E."/>
            <person name="Gearin G."/>
            <person name="Gellesch M."/>
            <person name="Goldberg J."/>
            <person name="Griggs A."/>
            <person name="Gujja S."/>
            <person name="Heiman D."/>
            <person name="Howarth C."/>
            <person name="Larson L."/>
            <person name="Lui A."/>
            <person name="MacDonald P.J.P."/>
            <person name="Mehta T."/>
            <person name="Montmayeur A."/>
            <person name="Murphy C."/>
            <person name="Neiman D."/>
            <person name="Pearson M."/>
            <person name="Priest M."/>
            <person name="Roberts A."/>
            <person name="Saif S."/>
            <person name="Shea T."/>
            <person name="Shenoy N."/>
            <person name="Sisk P."/>
            <person name="Stolte C."/>
            <person name="Sykes S."/>
            <person name="Yandava C."/>
            <person name="Wortman J."/>
            <person name="Nusbaum C."/>
            <person name="Birren B."/>
        </authorList>
    </citation>
    <scope>NUCLEOTIDE SEQUENCE</scope>
    <source>
        <strain evidence="3">ATCC 64411</strain>
    </source>
</reference>
<proteinExistence type="predicted"/>
<dbReference type="AlphaFoldDB" id="A0A0C4EGP2"/>
<evidence type="ECO:0000313" key="3">
    <source>
        <dbReference type="EMBL" id="KLU93081.1"/>
    </source>
</evidence>
<dbReference type="OMA" id="WHDAIED"/>
<reference evidence="5" key="1">
    <citation type="submission" date="2010-05" db="EMBL/GenBank/DDBJ databases">
        <title>The genome sequence of Magnaporthe poae strain ATCC 64411.</title>
        <authorList>
            <person name="Ma L.-J."/>
            <person name="Dead R."/>
            <person name="Young S."/>
            <person name="Zeng Q."/>
            <person name="Koehrsen M."/>
            <person name="Alvarado L."/>
            <person name="Berlin A."/>
            <person name="Chapman S.B."/>
            <person name="Chen Z."/>
            <person name="Freedman E."/>
            <person name="Gellesch M."/>
            <person name="Goldberg J."/>
            <person name="Griggs A."/>
            <person name="Gujja S."/>
            <person name="Heilman E.R."/>
            <person name="Heiman D."/>
            <person name="Hepburn T."/>
            <person name="Howarth C."/>
            <person name="Jen D."/>
            <person name="Larson L."/>
            <person name="Mehta T."/>
            <person name="Neiman D."/>
            <person name="Pearson M."/>
            <person name="Roberts A."/>
            <person name="Saif S."/>
            <person name="Shea T."/>
            <person name="Shenoy N."/>
            <person name="Sisk P."/>
            <person name="Stolte C."/>
            <person name="Sykes S."/>
            <person name="Walk T."/>
            <person name="White J."/>
            <person name="Yandava C."/>
            <person name="Haas B."/>
            <person name="Nusbaum C."/>
            <person name="Birren B."/>
        </authorList>
    </citation>
    <scope>NUCLEOTIDE SEQUENCE [LARGE SCALE GENOMIC DNA]</scope>
    <source>
        <strain evidence="5">ATCC 64411 / 73-15</strain>
    </source>
</reference>
<reference evidence="3" key="2">
    <citation type="submission" date="2010-05" db="EMBL/GenBank/DDBJ databases">
        <title>The Genome Sequence of Magnaporthe poae strain ATCC 64411.</title>
        <authorList>
            <consortium name="The Broad Institute Genome Sequencing Platform"/>
            <consortium name="Broad Institute Genome Sequencing Center for Infectious Disease"/>
            <person name="Ma L.-J."/>
            <person name="Dead R."/>
            <person name="Young S."/>
            <person name="Zeng Q."/>
            <person name="Koehrsen M."/>
            <person name="Alvarado L."/>
            <person name="Berlin A."/>
            <person name="Chapman S.B."/>
            <person name="Chen Z."/>
            <person name="Freedman E."/>
            <person name="Gellesch M."/>
            <person name="Goldberg J."/>
            <person name="Griggs A."/>
            <person name="Gujja S."/>
            <person name="Heilman E.R."/>
            <person name="Heiman D."/>
            <person name="Hepburn T."/>
            <person name="Howarth C."/>
            <person name="Jen D."/>
            <person name="Larson L."/>
            <person name="Mehta T."/>
            <person name="Neiman D."/>
            <person name="Pearson M."/>
            <person name="Roberts A."/>
            <person name="Saif S."/>
            <person name="Shea T."/>
            <person name="Shenoy N."/>
            <person name="Sisk P."/>
            <person name="Stolte C."/>
            <person name="Sykes S."/>
            <person name="Walk T."/>
            <person name="White J."/>
            <person name="Yandava C."/>
            <person name="Haas B."/>
            <person name="Nusbaum C."/>
            <person name="Birren B."/>
        </authorList>
    </citation>
    <scope>NUCLEOTIDE SEQUENCE</scope>
    <source>
        <strain evidence="3">ATCC 64411</strain>
    </source>
</reference>
<protein>
    <submittedName>
        <fullName evidence="3 4">Uncharacterized protein</fullName>
    </submittedName>
</protein>
<sequence length="296" mass="33880">MRVYKMEILSLVAGILLFGMPAAASFNWDITTHGTVSGWRWEKPWPYDNSELMQFTELCRHAVTFPAQQYKFSDLDHAPPAGLAPWADAVRALATGRVYPGSWDGVNVKGNERDVLLVEWKNVPDLARRWIENESSTEEDRSRHFFRVLRKPKALTGGRAGGPRPDEKVGLDEDVLGLPDEEKVFVTAPGELYQFLPLPEAFSDMSQYVASRARETCVVAWPTDHSRALLEEGKKAIKFTIEARLVRETDDGRAARIFWEQHHRELQRQQRKINREQRAASRKGIEKDREASHDEL</sequence>
<evidence type="ECO:0000256" key="1">
    <source>
        <dbReference type="SAM" id="MobiDB-lite"/>
    </source>
</evidence>